<reference evidence="2" key="1">
    <citation type="submission" date="2020-11" db="EMBL/GenBank/DDBJ databases">
        <title>Halonatronomonas betainensis gen. nov., sp. nov. a novel haloalkaliphilic representative of the family Halanaerobiacae capable of betaine degradation.</title>
        <authorList>
            <person name="Boltyanskaya Y."/>
            <person name="Kevbrin V."/>
            <person name="Detkova E."/>
            <person name="Grouzdev D.S."/>
            <person name="Koziaeva V."/>
            <person name="Zhilina T."/>
        </authorList>
    </citation>
    <scope>NUCLEOTIDE SEQUENCE</scope>
    <source>
        <strain evidence="2">Z-7014</strain>
    </source>
</reference>
<accession>A0A931ATU2</accession>
<dbReference type="AlphaFoldDB" id="A0A931ATU2"/>
<evidence type="ECO:0000256" key="1">
    <source>
        <dbReference type="SAM" id="Phobius"/>
    </source>
</evidence>
<dbReference type="EMBL" id="JADPIE010000002">
    <property type="protein sequence ID" value="MBF8436340.1"/>
    <property type="molecule type" value="Genomic_DNA"/>
</dbReference>
<organism evidence="2 3">
    <name type="scientific">Halonatronomonas betaini</name>
    <dbReference type="NCBI Taxonomy" id="2778430"/>
    <lineage>
        <taxon>Bacteria</taxon>
        <taxon>Bacillati</taxon>
        <taxon>Bacillota</taxon>
        <taxon>Clostridia</taxon>
        <taxon>Halanaerobiales</taxon>
        <taxon>Halarsenatibacteraceae</taxon>
        <taxon>Halonatronomonas</taxon>
    </lineage>
</organism>
<feature type="transmembrane region" description="Helical" evidence="1">
    <location>
        <begin position="6"/>
        <end position="23"/>
    </location>
</feature>
<keyword evidence="3" id="KW-1185">Reference proteome</keyword>
<keyword evidence="1" id="KW-1133">Transmembrane helix</keyword>
<evidence type="ECO:0000313" key="2">
    <source>
        <dbReference type="EMBL" id="MBF8436340.1"/>
    </source>
</evidence>
<dbReference type="Proteomes" id="UP000621436">
    <property type="component" value="Unassembled WGS sequence"/>
</dbReference>
<sequence>MAIEFNLAIIIVFMLGLLTDHIFKKYSKKKRREEFLKHLLIDMNHIHQGFEEDVIDKIDMSIWEDVDERFFKAAKSHEEFYRFYNFYELCYDYNEKDNQEAIQERLMEIIEETFKSESYRRIIGDSR</sequence>
<proteinExistence type="predicted"/>
<protein>
    <submittedName>
        <fullName evidence="2">Uncharacterized protein</fullName>
    </submittedName>
</protein>
<dbReference type="RefSeq" id="WP_270453169.1">
    <property type="nucleotide sequence ID" value="NZ_JADPIE010000002.1"/>
</dbReference>
<gene>
    <name evidence="2" type="ORF">I0Q91_04545</name>
</gene>
<evidence type="ECO:0000313" key="3">
    <source>
        <dbReference type="Proteomes" id="UP000621436"/>
    </source>
</evidence>
<keyword evidence="1" id="KW-0812">Transmembrane</keyword>
<keyword evidence="1" id="KW-0472">Membrane</keyword>
<comment type="caution">
    <text evidence="2">The sequence shown here is derived from an EMBL/GenBank/DDBJ whole genome shotgun (WGS) entry which is preliminary data.</text>
</comment>
<name>A0A931ATU2_9FIRM</name>